<dbReference type="PROSITE" id="PS50042">
    <property type="entry name" value="CNMP_BINDING_3"/>
    <property type="match status" value="1"/>
</dbReference>
<evidence type="ECO:0000313" key="7">
    <source>
        <dbReference type="EMBL" id="CAD8096093.1"/>
    </source>
</evidence>
<gene>
    <name evidence="7" type="ORF">PSON_ATCC_30995.1.T0650255</name>
</gene>
<sequence length="916" mass="108816">MSLKQNVIKSLIVQTKEIQNQIQDQALQMIGDQSYGLLNFQIWSQKKTQITLLKEQQYIDPEQLEKLDENENQNNNWNLFRIFQVIAPEEPKKIFWDLVGMGFIFIQMILIPLILTFSLDLDDGFSIFDNIMDCYFIVDIVLQFQTGYYNKGNYISQRRMIALNYLKLWFWLDLISSFPYDAIISLTIEEDNQQEIQRNTQIIKIMRVLRFVKVIRLMRALKLKKIINQIEDSLSLDKSITSFIQFLKICLIILCLSHWLACIWNAIRLFQPNQQDWYSQYVVNYYQKLDNDPNYWFNQYVAGIYFSITTMITIGYGDISPKNTIERSFGVFVMILASGVFGYVMNSIVLLFQNTNESLEELLNQNDSVKKYLKQKCIHKSLQARIKNYSEWLIEDEQLQKGYANNTLEKLSLPLRNQVTQLVHGNMMSQIKFLRKNFSSLLLKKLAFIFQEEIYNPEDWIIKHDDPINDSTSIYFILNGRVSICLPKTKGIIDIHELTKKQYFGEISFFANVPRCASVKARNFINIFRLSRKHFIELCEREDLEQFFQLKFNIEFEQKLTDLNIQCFVCSGDNHTAKYCPNTHYVINKYDRINIIEKYNYQIKLMINSKRRLRKKTRTFTNFNKNQKAFQQITSDLYTLEKYLNSFKKNKLTTLRIKDSFKTDSIKEYTNFIPYSNLRSIARLQNYNAEIYAETVRQLKEQEKKNKLKSKFVKILQNKQEKRSSQQSQKESTNKFSKLILDLTKIKQQQKQDELSQTIEKIEQNHHQQKLSRLTSPKNNNLAFNRTTTINNNCYRNNRKLKRMRRNSFLNEQNEINQFQEIIDVIPEDALESPVQLLNPTKSNKLILKPLKLFKSTESTMMLSIQSPNLQIEKQKKRSQSIDQINTIDYGLQNYHKQFLENMIYLVLNYKLQDCK</sequence>
<feature type="transmembrane region" description="Helical" evidence="5">
    <location>
        <begin position="246"/>
        <end position="267"/>
    </location>
</feature>
<dbReference type="PANTHER" id="PTHR45689">
    <property type="entry name" value="I[[H]] CHANNEL, ISOFORM E"/>
    <property type="match status" value="1"/>
</dbReference>
<dbReference type="Pfam" id="PF00520">
    <property type="entry name" value="Ion_trans"/>
    <property type="match status" value="1"/>
</dbReference>
<dbReference type="OrthoDB" id="447251at2759"/>
<dbReference type="Pfam" id="PF00027">
    <property type="entry name" value="cNMP_binding"/>
    <property type="match status" value="1"/>
</dbReference>
<name>A0A8S1P0T2_9CILI</name>
<keyword evidence="2 5" id="KW-0812">Transmembrane</keyword>
<comment type="subcellular location">
    <subcellularLocation>
        <location evidence="1">Membrane</location>
        <topology evidence="1">Multi-pass membrane protein</topology>
    </subcellularLocation>
</comment>
<evidence type="ECO:0000259" key="6">
    <source>
        <dbReference type="PROSITE" id="PS50042"/>
    </source>
</evidence>
<dbReference type="Proteomes" id="UP000692954">
    <property type="component" value="Unassembled WGS sequence"/>
</dbReference>
<dbReference type="AlphaFoldDB" id="A0A8S1P0T2"/>
<organism evidence="7 8">
    <name type="scientific">Paramecium sonneborni</name>
    <dbReference type="NCBI Taxonomy" id="65129"/>
    <lineage>
        <taxon>Eukaryota</taxon>
        <taxon>Sar</taxon>
        <taxon>Alveolata</taxon>
        <taxon>Ciliophora</taxon>
        <taxon>Intramacronucleata</taxon>
        <taxon>Oligohymenophorea</taxon>
        <taxon>Peniculida</taxon>
        <taxon>Parameciidae</taxon>
        <taxon>Paramecium</taxon>
    </lineage>
</organism>
<dbReference type="GO" id="GO:0035725">
    <property type="term" value="P:sodium ion transmembrane transport"/>
    <property type="evidence" value="ECO:0007669"/>
    <property type="project" value="TreeGrafter"/>
</dbReference>
<dbReference type="SMART" id="SM00100">
    <property type="entry name" value="cNMP"/>
    <property type="match status" value="1"/>
</dbReference>
<proteinExistence type="predicted"/>
<dbReference type="CDD" id="cd00038">
    <property type="entry name" value="CAP_ED"/>
    <property type="match status" value="1"/>
</dbReference>
<feature type="transmembrane region" description="Helical" evidence="5">
    <location>
        <begin position="297"/>
        <end position="317"/>
    </location>
</feature>
<evidence type="ECO:0000256" key="5">
    <source>
        <dbReference type="SAM" id="Phobius"/>
    </source>
</evidence>
<dbReference type="InterPro" id="IPR005821">
    <property type="entry name" value="Ion_trans_dom"/>
</dbReference>
<accession>A0A8S1P0T2</accession>
<evidence type="ECO:0000313" key="8">
    <source>
        <dbReference type="Proteomes" id="UP000692954"/>
    </source>
</evidence>
<dbReference type="GO" id="GO:0005249">
    <property type="term" value="F:voltage-gated potassium channel activity"/>
    <property type="evidence" value="ECO:0007669"/>
    <property type="project" value="TreeGrafter"/>
</dbReference>
<feature type="transmembrane region" description="Helical" evidence="5">
    <location>
        <begin position="94"/>
        <end position="115"/>
    </location>
</feature>
<feature type="domain" description="Cyclic nucleotide-binding" evidence="6">
    <location>
        <begin position="469"/>
        <end position="538"/>
    </location>
</feature>
<evidence type="ECO:0000256" key="2">
    <source>
        <dbReference type="ARBA" id="ARBA00022692"/>
    </source>
</evidence>
<keyword evidence="3 5" id="KW-1133">Transmembrane helix</keyword>
<dbReference type="EMBL" id="CAJJDN010000065">
    <property type="protein sequence ID" value="CAD8096093.1"/>
    <property type="molecule type" value="Genomic_DNA"/>
</dbReference>
<dbReference type="InterPro" id="IPR000595">
    <property type="entry name" value="cNMP-bd_dom"/>
</dbReference>
<evidence type="ECO:0000256" key="3">
    <source>
        <dbReference type="ARBA" id="ARBA00022989"/>
    </source>
</evidence>
<comment type="caution">
    <text evidence="7">The sequence shown here is derived from an EMBL/GenBank/DDBJ whole genome shotgun (WGS) entry which is preliminary data.</text>
</comment>
<dbReference type="InterPro" id="IPR051413">
    <property type="entry name" value="K/Na_HCN_channel"/>
</dbReference>
<dbReference type="GO" id="GO:0003254">
    <property type="term" value="P:regulation of membrane depolarization"/>
    <property type="evidence" value="ECO:0007669"/>
    <property type="project" value="TreeGrafter"/>
</dbReference>
<dbReference type="GO" id="GO:0098855">
    <property type="term" value="C:HCN channel complex"/>
    <property type="evidence" value="ECO:0007669"/>
    <property type="project" value="TreeGrafter"/>
</dbReference>
<keyword evidence="4 5" id="KW-0472">Membrane</keyword>
<keyword evidence="8" id="KW-1185">Reference proteome</keyword>
<dbReference type="PANTHER" id="PTHR45689:SF5">
    <property type="entry name" value="I[[H]] CHANNEL, ISOFORM E"/>
    <property type="match status" value="1"/>
</dbReference>
<reference evidence="7" key="1">
    <citation type="submission" date="2021-01" db="EMBL/GenBank/DDBJ databases">
        <authorList>
            <consortium name="Genoscope - CEA"/>
            <person name="William W."/>
        </authorList>
    </citation>
    <scope>NUCLEOTIDE SEQUENCE</scope>
</reference>
<evidence type="ECO:0000256" key="4">
    <source>
        <dbReference type="ARBA" id="ARBA00023136"/>
    </source>
</evidence>
<evidence type="ECO:0000256" key="1">
    <source>
        <dbReference type="ARBA" id="ARBA00004141"/>
    </source>
</evidence>
<protein>
    <recommendedName>
        <fullName evidence="6">Cyclic nucleotide-binding domain-containing protein</fullName>
    </recommendedName>
</protein>
<feature type="transmembrane region" description="Helical" evidence="5">
    <location>
        <begin position="329"/>
        <end position="352"/>
    </location>
</feature>